<comment type="caution">
    <text evidence="2">The sequence shown here is derived from an EMBL/GenBank/DDBJ whole genome shotgun (WGS) entry which is preliminary data.</text>
</comment>
<protein>
    <submittedName>
        <fullName evidence="2">Uncharacterized protein</fullName>
    </submittedName>
</protein>
<feature type="compositionally biased region" description="Pro residues" evidence="1">
    <location>
        <begin position="44"/>
        <end position="57"/>
    </location>
</feature>
<name>A0A4Z2J0T0_9TELE</name>
<organism evidence="2 3">
    <name type="scientific">Liparis tanakae</name>
    <name type="common">Tanaka's snailfish</name>
    <dbReference type="NCBI Taxonomy" id="230148"/>
    <lineage>
        <taxon>Eukaryota</taxon>
        <taxon>Metazoa</taxon>
        <taxon>Chordata</taxon>
        <taxon>Craniata</taxon>
        <taxon>Vertebrata</taxon>
        <taxon>Euteleostomi</taxon>
        <taxon>Actinopterygii</taxon>
        <taxon>Neopterygii</taxon>
        <taxon>Teleostei</taxon>
        <taxon>Neoteleostei</taxon>
        <taxon>Acanthomorphata</taxon>
        <taxon>Eupercaria</taxon>
        <taxon>Perciformes</taxon>
        <taxon>Cottioidei</taxon>
        <taxon>Cottales</taxon>
        <taxon>Liparidae</taxon>
        <taxon>Liparis</taxon>
    </lineage>
</organism>
<dbReference type="Proteomes" id="UP000314294">
    <property type="component" value="Unassembled WGS sequence"/>
</dbReference>
<proteinExistence type="predicted"/>
<evidence type="ECO:0000313" key="3">
    <source>
        <dbReference type="Proteomes" id="UP000314294"/>
    </source>
</evidence>
<reference evidence="2 3" key="1">
    <citation type="submission" date="2019-03" db="EMBL/GenBank/DDBJ databases">
        <title>First draft genome of Liparis tanakae, snailfish: a comprehensive survey of snailfish specific genes.</title>
        <authorList>
            <person name="Kim W."/>
            <person name="Song I."/>
            <person name="Jeong J.-H."/>
            <person name="Kim D."/>
            <person name="Kim S."/>
            <person name="Ryu S."/>
            <person name="Song J.Y."/>
            <person name="Lee S.K."/>
        </authorList>
    </citation>
    <scope>NUCLEOTIDE SEQUENCE [LARGE SCALE GENOMIC DNA]</scope>
    <source>
        <tissue evidence="2">Muscle</tissue>
    </source>
</reference>
<evidence type="ECO:0000256" key="1">
    <source>
        <dbReference type="SAM" id="MobiDB-lite"/>
    </source>
</evidence>
<accession>A0A4Z2J0T0</accession>
<evidence type="ECO:0000313" key="2">
    <source>
        <dbReference type="EMBL" id="TNN83766.1"/>
    </source>
</evidence>
<sequence length="229" mass="25559">MPTRRIIKRRPRDEQPWIFNMPVVQFSNPADKFLIVDQERSPRPKPPPPSAPPPPCITRPYERPRAVPTISGVLASKGSKKAKSNRRKEGNISSALVSELKKKLEQKMIESNQAALPPLHLSSDFRLFFGFSSESLHRFSSLAACRLSKVPCLSVHCRFSLCSLRFLHSLTQRSTQLNLASVVQAYMPAGTASTMAHTITIMWMSFARCSSSLMSLPVTNTMHWPSVGG</sequence>
<keyword evidence="3" id="KW-1185">Reference proteome</keyword>
<feature type="region of interest" description="Disordered" evidence="1">
    <location>
        <begin position="32"/>
        <end position="57"/>
    </location>
</feature>
<dbReference type="EMBL" id="SRLO01000031">
    <property type="protein sequence ID" value="TNN83766.1"/>
    <property type="molecule type" value="Genomic_DNA"/>
</dbReference>
<dbReference type="AlphaFoldDB" id="A0A4Z2J0T0"/>
<gene>
    <name evidence="2" type="ORF">EYF80_005942</name>
</gene>
<dbReference type="OrthoDB" id="10598174at2759"/>